<reference evidence="1 2" key="1">
    <citation type="submission" date="2018-11" db="EMBL/GenBank/DDBJ databases">
        <authorList>
            <person name="Li F."/>
        </authorList>
    </citation>
    <scope>NUCLEOTIDE SEQUENCE [LARGE SCALE GENOMIC DNA]</scope>
    <source>
        <strain evidence="1 2">Gsoil 097</strain>
    </source>
</reference>
<keyword evidence="2" id="KW-1185">Reference proteome</keyword>
<organism evidence="1 2">
    <name type="scientific">Nocardioides marmoriginsengisoli</name>
    <dbReference type="NCBI Taxonomy" id="661483"/>
    <lineage>
        <taxon>Bacteria</taxon>
        <taxon>Bacillati</taxon>
        <taxon>Actinomycetota</taxon>
        <taxon>Actinomycetes</taxon>
        <taxon>Propionibacteriales</taxon>
        <taxon>Nocardioidaceae</taxon>
        <taxon>Nocardioides</taxon>
    </lineage>
</organism>
<dbReference type="Proteomes" id="UP000267128">
    <property type="component" value="Unassembled WGS sequence"/>
</dbReference>
<proteinExistence type="predicted"/>
<comment type="caution">
    <text evidence="1">The sequence shown here is derived from an EMBL/GenBank/DDBJ whole genome shotgun (WGS) entry which is preliminary data.</text>
</comment>
<protein>
    <submittedName>
        <fullName evidence="1">Uncharacterized protein</fullName>
    </submittedName>
</protein>
<dbReference type="AlphaFoldDB" id="A0A3N0CCJ8"/>
<sequence>MTQTSERSTTMSNLLAEDLARAHLAARLQQAESQRRGHQLAAARRLSRKAERAAAQARLALARVI</sequence>
<evidence type="ECO:0000313" key="2">
    <source>
        <dbReference type="Proteomes" id="UP000267128"/>
    </source>
</evidence>
<dbReference type="EMBL" id="RJSE01000008">
    <property type="protein sequence ID" value="RNL61029.1"/>
    <property type="molecule type" value="Genomic_DNA"/>
</dbReference>
<gene>
    <name evidence="1" type="ORF">EFK50_16720</name>
</gene>
<accession>A0A3N0CCJ8</accession>
<evidence type="ECO:0000313" key="1">
    <source>
        <dbReference type="EMBL" id="RNL61029.1"/>
    </source>
</evidence>
<name>A0A3N0CCJ8_9ACTN</name>